<dbReference type="GO" id="GO:0003700">
    <property type="term" value="F:DNA-binding transcription factor activity"/>
    <property type="evidence" value="ECO:0007669"/>
    <property type="project" value="InterPro"/>
</dbReference>
<evidence type="ECO:0000313" key="5">
    <source>
        <dbReference type="EMBL" id="KAJ0975630.1"/>
    </source>
</evidence>
<dbReference type="PRINTS" id="PR00046">
    <property type="entry name" value="SIGMA70FCT"/>
</dbReference>
<dbReference type="InterPro" id="IPR016024">
    <property type="entry name" value="ARM-type_fold"/>
</dbReference>
<dbReference type="Proteomes" id="UP001085076">
    <property type="component" value="Miscellaneous, Linkage group lg04"/>
</dbReference>
<evidence type="ECO:0000256" key="1">
    <source>
        <dbReference type="ARBA" id="ARBA00007788"/>
    </source>
</evidence>
<protein>
    <submittedName>
        <fullName evidence="5">Uncharacterized protein</fullName>
    </submittedName>
</protein>
<reference evidence="5" key="1">
    <citation type="submission" date="2021-03" db="EMBL/GenBank/DDBJ databases">
        <authorList>
            <person name="Li Z."/>
            <person name="Yang C."/>
        </authorList>
    </citation>
    <scope>NUCLEOTIDE SEQUENCE</scope>
    <source>
        <strain evidence="5">Dzin_1.0</strain>
        <tissue evidence="5">Leaf</tissue>
    </source>
</reference>
<dbReference type="SUPFAM" id="SSF48371">
    <property type="entry name" value="ARM repeat"/>
    <property type="match status" value="1"/>
</dbReference>
<evidence type="ECO:0000256" key="2">
    <source>
        <dbReference type="PROSITE-ProRule" id="PRU00259"/>
    </source>
</evidence>
<dbReference type="PROSITE" id="PS50176">
    <property type="entry name" value="ARM_REPEAT"/>
    <property type="match status" value="1"/>
</dbReference>
<dbReference type="InterPro" id="IPR007624">
    <property type="entry name" value="RNA_pol_sigma70_r3"/>
</dbReference>
<comment type="caution">
    <text evidence="5">The sequence shown here is derived from an EMBL/GenBank/DDBJ whole genome shotgun (WGS) entry which is preliminary data.</text>
</comment>
<dbReference type="SUPFAM" id="SSF88659">
    <property type="entry name" value="Sigma3 and sigma4 domains of RNA polymerase sigma factors"/>
    <property type="match status" value="2"/>
</dbReference>
<evidence type="ECO:0000259" key="4">
    <source>
        <dbReference type="Pfam" id="PF04545"/>
    </source>
</evidence>
<dbReference type="OrthoDB" id="660251at2759"/>
<dbReference type="InterPro" id="IPR013324">
    <property type="entry name" value="RNA_pol_sigma_r3/r4-like"/>
</dbReference>
<evidence type="ECO:0000259" key="3">
    <source>
        <dbReference type="Pfam" id="PF04539"/>
    </source>
</evidence>
<feature type="repeat" description="ARM" evidence="2">
    <location>
        <begin position="113"/>
        <end position="157"/>
    </location>
</feature>
<feature type="domain" description="RNA polymerase sigma-70 region 4" evidence="4">
    <location>
        <begin position="286"/>
        <end position="327"/>
    </location>
</feature>
<gene>
    <name evidence="5" type="ORF">J5N97_017595</name>
</gene>
<keyword evidence="6" id="KW-1185">Reference proteome</keyword>
<dbReference type="Gene3D" id="1.25.10.10">
    <property type="entry name" value="Leucine-rich Repeat Variant"/>
    <property type="match status" value="1"/>
</dbReference>
<accession>A0A9D5HGI8</accession>
<dbReference type="AlphaFoldDB" id="A0A9D5HGI8"/>
<dbReference type="InterPro" id="IPR000943">
    <property type="entry name" value="RNA_pol_sigma70"/>
</dbReference>
<dbReference type="InterPro" id="IPR007630">
    <property type="entry name" value="RNA_pol_sigma70_r4"/>
</dbReference>
<dbReference type="InterPro" id="IPR050239">
    <property type="entry name" value="Sigma-70_RNA_pol_init_factors"/>
</dbReference>
<dbReference type="PANTHER" id="PTHR30603">
    <property type="entry name" value="RNA POLYMERASE SIGMA FACTOR RPO"/>
    <property type="match status" value="1"/>
</dbReference>
<dbReference type="Pfam" id="PF04545">
    <property type="entry name" value="Sigma70_r4"/>
    <property type="match status" value="1"/>
</dbReference>
<dbReference type="InterPro" id="IPR011989">
    <property type="entry name" value="ARM-like"/>
</dbReference>
<dbReference type="GO" id="GO:0006352">
    <property type="term" value="P:DNA-templated transcription initiation"/>
    <property type="evidence" value="ECO:0007669"/>
    <property type="project" value="InterPro"/>
</dbReference>
<dbReference type="Gene3D" id="1.10.10.10">
    <property type="entry name" value="Winged helix-like DNA-binding domain superfamily/Winged helix DNA-binding domain"/>
    <property type="match status" value="2"/>
</dbReference>
<dbReference type="Pfam" id="PF04539">
    <property type="entry name" value="Sigma70_r3"/>
    <property type="match status" value="1"/>
</dbReference>
<dbReference type="InterPro" id="IPR000225">
    <property type="entry name" value="Armadillo"/>
</dbReference>
<proteinExistence type="inferred from homology"/>
<dbReference type="EMBL" id="JAGGNH010000004">
    <property type="protein sequence ID" value="KAJ0975630.1"/>
    <property type="molecule type" value="Genomic_DNA"/>
</dbReference>
<sequence>MIVVWKIDRWQLNLEADNDHLKRCLSDIEMAVAGEVSLDEHQVDFDKFGILIKVKFRQTGQLQVLSAHHQSGGIYKRLVDLLSLQTVDAQAAAIGALYNLSEVNMDCRLKLAEAVDRLLKIVRTPHPVPEVCRKAAMILESLVSESQNRVALLAHESIFAEILLSDGKFSDIFARILYELTSRPNNKVAITCGESMCAVARKVADATSLLQQQLGRWPTYHEIAHHKDLSASNVKIVTARSRHPIIMNQPVKNKEITLEDVIPGPDETRPEVIVAKQLMLQDMEKLLKTLNSREEYIIRMHYGLIGERVHSCDEIGKLLNLSRERIRPDTPFCTNKA</sequence>
<reference evidence="5" key="2">
    <citation type="journal article" date="2022" name="Hortic Res">
        <title>The genome of Dioscorea zingiberensis sheds light on the biosynthesis, origin and evolution of the medicinally important diosgenin saponins.</title>
        <authorList>
            <person name="Li Y."/>
            <person name="Tan C."/>
            <person name="Li Z."/>
            <person name="Guo J."/>
            <person name="Li S."/>
            <person name="Chen X."/>
            <person name="Wang C."/>
            <person name="Dai X."/>
            <person name="Yang H."/>
            <person name="Song W."/>
            <person name="Hou L."/>
            <person name="Xu J."/>
            <person name="Tong Z."/>
            <person name="Xu A."/>
            <person name="Yuan X."/>
            <person name="Wang W."/>
            <person name="Yang Q."/>
            <person name="Chen L."/>
            <person name="Sun Z."/>
            <person name="Wang K."/>
            <person name="Pan B."/>
            <person name="Chen J."/>
            <person name="Bao Y."/>
            <person name="Liu F."/>
            <person name="Qi X."/>
            <person name="Gang D.R."/>
            <person name="Wen J."/>
            <person name="Li J."/>
        </authorList>
    </citation>
    <scope>NUCLEOTIDE SEQUENCE</scope>
    <source>
        <strain evidence="5">Dzin_1.0</strain>
    </source>
</reference>
<feature type="domain" description="RNA polymerase sigma-70 region 3" evidence="3">
    <location>
        <begin position="201"/>
        <end position="271"/>
    </location>
</feature>
<dbReference type="InterPro" id="IPR036388">
    <property type="entry name" value="WH-like_DNA-bd_sf"/>
</dbReference>
<comment type="similarity">
    <text evidence="1">Belongs to the sigma-70 factor family.</text>
</comment>
<name>A0A9D5HGI8_9LILI</name>
<organism evidence="5 6">
    <name type="scientific">Dioscorea zingiberensis</name>
    <dbReference type="NCBI Taxonomy" id="325984"/>
    <lineage>
        <taxon>Eukaryota</taxon>
        <taxon>Viridiplantae</taxon>
        <taxon>Streptophyta</taxon>
        <taxon>Embryophyta</taxon>
        <taxon>Tracheophyta</taxon>
        <taxon>Spermatophyta</taxon>
        <taxon>Magnoliopsida</taxon>
        <taxon>Liliopsida</taxon>
        <taxon>Dioscoreales</taxon>
        <taxon>Dioscoreaceae</taxon>
        <taxon>Dioscorea</taxon>
    </lineage>
</organism>
<dbReference type="PANTHER" id="PTHR30603:SF47">
    <property type="entry name" value="RNA POLYMERASE SIGMA FACTOR SIGD, CHLOROPLASTIC"/>
    <property type="match status" value="1"/>
</dbReference>
<evidence type="ECO:0000313" key="6">
    <source>
        <dbReference type="Proteomes" id="UP001085076"/>
    </source>
</evidence>